<evidence type="ECO:0000313" key="4">
    <source>
        <dbReference type="Proteomes" id="UP000307244"/>
    </source>
</evidence>
<dbReference type="OrthoDB" id="712515at2"/>
<dbReference type="AlphaFoldDB" id="A0A4V5NZS7"/>
<feature type="compositionally biased region" description="Basic and acidic residues" evidence="1">
    <location>
        <begin position="1"/>
        <end position="18"/>
    </location>
</feature>
<feature type="domain" description="Resolvase HTH" evidence="2">
    <location>
        <begin position="53"/>
        <end position="84"/>
    </location>
</feature>
<dbReference type="EMBL" id="SWBQ01000001">
    <property type="protein sequence ID" value="TKC09752.1"/>
    <property type="molecule type" value="Genomic_DNA"/>
</dbReference>
<evidence type="ECO:0000313" key="3">
    <source>
        <dbReference type="EMBL" id="TKC09752.1"/>
    </source>
</evidence>
<evidence type="ECO:0000256" key="1">
    <source>
        <dbReference type="SAM" id="MobiDB-lite"/>
    </source>
</evidence>
<dbReference type="RefSeq" id="WP_136835166.1">
    <property type="nucleotide sequence ID" value="NZ_SWBQ01000001.1"/>
</dbReference>
<name>A0A4V5NZS7_9SPHI</name>
<dbReference type="Gene3D" id="1.10.10.60">
    <property type="entry name" value="Homeodomain-like"/>
    <property type="match status" value="1"/>
</dbReference>
<organism evidence="3 4">
    <name type="scientific">Pedobacter frigoris</name>
    <dbReference type="NCBI Taxonomy" id="2571272"/>
    <lineage>
        <taxon>Bacteria</taxon>
        <taxon>Pseudomonadati</taxon>
        <taxon>Bacteroidota</taxon>
        <taxon>Sphingobacteriia</taxon>
        <taxon>Sphingobacteriales</taxon>
        <taxon>Sphingobacteriaceae</taxon>
        <taxon>Pedobacter</taxon>
    </lineage>
</organism>
<comment type="caution">
    <text evidence="3">The sequence shown here is derived from an EMBL/GenBank/DDBJ whole genome shotgun (WGS) entry which is preliminary data.</text>
</comment>
<gene>
    <name evidence="3" type="ORF">FA047_05795</name>
</gene>
<protein>
    <recommendedName>
        <fullName evidence="2">Resolvase HTH domain-containing protein</fullName>
    </recommendedName>
</protein>
<dbReference type="GO" id="GO:0000150">
    <property type="term" value="F:DNA strand exchange activity"/>
    <property type="evidence" value="ECO:0007669"/>
    <property type="project" value="InterPro"/>
</dbReference>
<feature type="compositionally biased region" description="Polar residues" evidence="1">
    <location>
        <begin position="29"/>
        <end position="38"/>
    </location>
</feature>
<feature type="region of interest" description="Disordered" evidence="1">
    <location>
        <begin position="1"/>
        <end position="38"/>
    </location>
</feature>
<accession>A0A4V5NZS7</accession>
<keyword evidence="4" id="KW-1185">Reference proteome</keyword>
<evidence type="ECO:0000259" key="2">
    <source>
        <dbReference type="Pfam" id="PF02796"/>
    </source>
</evidence>
<proteinExistence type="predicted"/>
<dbReference type="GO" id="GO:0003677">
    <property type="term" value="F:DNA binding"/>
    <property type="evidence" value="ECO:0007669"/>
    <property type="project" value="InterPro"/>
</dbReference>
<reference evidence="3 4" key="1">
    <citation type="submission" date="2019-04" db="EMBL/GenBank/DDBJ databases">
        <title>Pedobacter sp. RP-3-15 sp. nov., isolated from Arctic soil.</title>
        <authorList>
            <person name="Dahal R.H."/>
            <person name="Kim D.-U."/>
        </authorList>
    </citation>
    <scope>NUCLEOTIDE SEQUENCE [LARGE SCALE GENOMIC DNA]</scope>
    <source>
        <strain evidence="3 4">RP-3-15</strain>
    </source>
</reference>
<dbReference type="Pfam" id="PF02796">
    <property type="entry name" value="HTH_7"/>
    <property type="match status" value="1"/>
</dbReference>
<sequence length="141" mass="16547">MKRKELKEIFKRYNDPKSEASTPVEAEQPVQSTPETTESNILTANIGIHRQYKFDKVKELHGNGITLRQIVRITKLARSTVRKYVLIEQLVKRESRSSTNLEAFINFILQEENRGKTYRELHKTIVQMGLMVRIRSFLQDE</sequence>
<dbReference type="InterPro" id="IPR006120">
    <property type="entry name" value="Resolvase_HTH_dom"/>
</dbReference>
<dbReference type="Proteomes" id="UP000307244">
    <property type="component" value="Unassembled WGS sequence"/>
</dbReference>